<reference evidence="11" key="2">
    <citation type="submission" date="2025-08" db="UniProtKB">
        <authorList>
            <consortium name="RefSeq"/>
        </authorList>
    </citation>
    <scope>IDENTIFICATION</scope>
    <source>
        <tissue evidence="11">Leaf</tissue>
    </source>
</reference>
<name>A0A9R0K1N9_SPIOL</name>
<evidence type="ECO:0000313" key="11">
    <source>
        <dbReference type="RefSeq" id="XP_021855189.1"/>
    </source>
</evidence>
<comment type="subcellular location">
    <subcellularLocation>
        <location evidence="1">Membrane</location>
        <topology evidence="1">Single-pass membrane protein</topology>
    </subcellularLocation>
</comment>
<dbReference type="InterPro" id="IPR026057">
    <property type="entry name" value="TBL_C"/>
</dbReference>
<comment type="similarity">
    <text evidence="2">Belongs to the PC-esterase family. TBL subfamily.</text>
</comment>
<dbReference type="GeneID" id="110794521"/>
<keyword evidence="7" id="KW-0732">Signal</keyword>
<dbReference type="InterPro" id="IPR029962">
    <property type="entry name" value="TBL"/>
</dbReference>
<keyword evidence="5" id="KW-1133">Transmembrane helix</keyword>
<accession>A0A9R0K1N9</accession>
<gene>
    <name evidence="11" type="primary">LOC110794521</name>
</gene>
<evidence type="ECO:0000256" key="1">
    <source>
        <dbReference type="ARBA" id="ARBA00004167"/>
    </source>
</evidence>
<evidence type="ECO:0000256" key="6">
    <source>
        <dbReference type="ARBA" id="ARBA00023136"/>
    </source>
</evidence>
<keyword evidence="6" id="KW-0472">Membrane</keyword>
<dbReference type="Proteomes" id="UP000813463">
    <property type="component" value="Chromosome 1"/>
</dbReference>
<dbReference type="GO" id="GO:0016020">
    <property type="term" value="C:membrane"/>
    <property type="evidence" value="ECO:0007669"/>
    <property type="project" value="UniProtKB-SubCell"/>
</dbReference>
<feature type="chain" id="PRO_5040510079" evidence="7">
    <location>
        <begin position="30"/>
        <end position="399"/>
    </location>
</feature>
<proteinExistence type="inferred from homology"/>
<dbReference type="KEGG" id="soe:110794521"/>
<organism evidence="10 11">
    <name type="scientific">Spinacia oleracea</name>
    <name type="common">Spinach</name>
    <dbReference type="NCBI Taxonomy" id="3562"/>
    <lineage>
        <taxon>Eukaryota</taxon>
        <taxon>Viridiplantae</taxon>
        <taxon>Streptophyta</taxon>
        <taxon>Embryophyta</taxon>
        <taxon>Tracheophyta</taxon>
        <taxon>Spermatophyta</taxon>
        <taxon>Magnoliopsida</taxon>
        <taxon>eudicotyledons</taxon>
        <taxon>Gunneridae</taxon>
        <taxon>Pentapetalae</taxon>
        <taxon>Caryophyllales</taxon>
        <taxon>Chenopodiaceae</taxon>
        <taxon>Chenopodioideae</taxon>
        <taxon>Anserineae</taxon>
        <taxon>Spinacia</taxon>
    </lineage>
</organism>
<reference evidence="10" key="1">
    <citation type="journal article" date="2021" name="Nat. Commun.">
        <title>Genomic analyses provide insights into spinach domestication and the genetic basis of agronomic traits.</title>
        <authorList>
            <person name="Cai X."/>
            <person name="Sun X."/>
            <person name="Xu C."/>
            <person name="Sun H."/>
            <person name="Wang X."/>
            <person name="Ge C."/>
            <person name="Zhang Z."/>
            <person name="Wang Q."/>
            <person name="Fei Z."/>
            <person name="Jiao C."/>
            <person name="Wang Q."/>
        </authorList>
    </citation>
    <scope>NUCLEOTIDE SEQUENCE [LARGE SCALE GENOMIC DNA]</scope>
    <source>
        <strain evidence="10">cv. Varoflay</strain>
    </source>
</reference>
<dbReference type="GO" id="GO:0005794">
    <property type="term" value="C:Golgi apparatus"/>
    <property type="evidence" value="ECO:0000318"/>
    <property type="project" value="GO_Central"/>
</dbReference>
<evidence type="ECO:0000256" key="7">
    <source>
        <dbReference type="SAM" id="SignalP"/>
    </source>
</evidence>
<protein>
    <submittedName>
        <fullName evidence="11">Protein PMR5-like</fullName>
    </submittedName>
</protein>
<keyword evidence="3" id="KW-0812">Transmembrane</keyword>
<dbReference type="OrthoDB" id="1839666at2759"/>
<dbReference type="PANTHER" id="PTHR32285:SF14">
    <property type="entry name" value="PROTEIN PMR5"/>
    <property type="match status" value="1"/>
</dbReference>
<evidence type="ECO:0000256" key="5">
    <source>
        <dbReference type="ARBA" id="ARBA00022989"/>
    </source>
</evidence>
<evidence type="ECO:0000256" key="4">
    <source>
        <dbReference type="ARBA" id="ARBA00022968"/>
    </source>
</evidence>
<evidence type="ECO:0000313" key="10">
    <source>
        <dbReference type="Proteomes" id="UP000813463"/>
    </source>
</evidence>
<keyword evidence="10" id="KW-1185">Reference proteome</keyword>
<dbReference type="GO" id="GO:0016413">
    <property type="term" value="F:O-acetyltransferase activity"/>
    <property type="evidence" value="ECO:0000318"/>
    <property type="project" value="GO_Central"/>
</dbReference>
<sequence length="399" mass="45753">MAFSSSSSYSVFLCTILTLSLHFRPNSSALLVKLSHHYRNHHKLQSENPIVQTNQTYSCNLFVGSWVYDISYPIYQFSHCPFIDPEFNCKLYGRPDSNYLKYRWKPATCDLPRFNGVEFLERMRERTVMFVGDSLGRNQWESLICMISSALPRSSPTHIIKGDPLTTFKFLDYGVTISYYKATYLVDIDIVQGKRILKLDEISGNGNAWRGVDVLIFNTGHWWTHKGSLQGWDYMESGRMLYKDMDRLTALDQGLTTWARWVDANVDSTRTRVFFQSISPTHFNPSEWSSSAALSMTKNCYGETSPVSGMVYATDGYPAEDADKMRVVDTVLQEMSFPIYLLDITQLSAMRKDAHPSIYSGDLTPQQRANPQRSADCSHWCLPGLPDTWNQIFYTALLY</sequence>
<evidence type="ECO:0000256" key="3">
    <source>
        <dbReference type="ARBA" id="ARBA00022692"/>
    </source>
</evidence>
<dbReference type="InterPro" id="IPR025846">
    <property type="entry name" value="TBL_N"/>
</dbReference>
<dbReference type="AlphaFoldDB" id="A0A9R0K1N9"/>
<dbReference type="Pfam" id="PF14416">
    <property type="entry name" value="PMR5N"/>
    <property type="match status" value="1"/>
</dbReference>
<evidence type="ECO:0000259" key="9">
    <source>
        <dbReference type="Pfam" id="PF14416"/>
    </source>
</evidence>
<evidence type="ECO:0000256" key="2">
    <source>
        <dbReference type="ARBA" id="ARBA00007727"/>
    </source>
</evidence>
<keyword evidence="4" id="KW-0735">Signal-anchor</keyword>
<dbReference type="RefSeq" id="XP_021855189.1">
    <property type="nucleotide sequence ID" value="XM_021999497.2"/>
</dbReference>
<dbReference type="PANTHER" id="PTHR32285">
    <property type="entry name" value="PROTEIN TRICHOME BIREFRINGENCE-LIKE 9-RELATED"/>
    <property type="match status" value="1"/>
</dbReference>
<evidence type="ECO:0000259" key="8">
    <source>
        <dbReference type="Pfam" id="PF13839"/>
    </source>
</evidence>
<dbReference type="Pfam" id="PF13839">
    <property type="entry name" value="PC-Esterase"/>
    <property type="match status" value="1"/>
</dbReference>
<feature type="signal peptide" evidence="7">
    <location>
        <begin position="1"/>
        <end position="29"/>
    </location>
</feature>
<feature type="domain" description="Trichome birefringence-like N-terminal" evidence="9">
    <location>
        <begin position="58"/>
        <end position="110"/>
    </location>
</feature>
<feature type="domain" description="Trichome birefringence-like C-terminal" evidence="8">
    <location>
        <begin position="111"/>
        <end position="395"/>
    </location>
</feature>